<dbReference type="RefSeq" id="WP_158958828.1">
    <property type="nucleotide sequence ID" value="NZ_CP046917.1"/>
</dbReference>
<proteinExistence type="predicted"/>
<gene>
    <name evidence="3" type="ORF">FAZ98_34615</name>
</gene>
<feature type="compositionally biased region" description="Low complexity" evidence="1">
    <location>
        <begin position="71"/>
        <end position="106"/>
    </location>
</feature>
<keyword evidence="3" id="KW-0614">Plasmid</keyword>
<dbReference type="AlphaFoldDB" id="A0A7Z2GSJ6"/>
<organism evidence="3 4">
    <name type="scientific">Paraburkholderia acidisoli</name>
    <dbReference type="NCBI Taxonomy" id="2571748"/>
    <lineage>
        <taxon>Bacteria</taxon>
        <taxon>Pseudomonadati</taxon>
        <taxon>Pseudomonadota</taxon>
        <taxon>Betaproteobacteria</taxon>
        <taxon>Burkholderiales</taxon>
        <taxon>Burkholderiaceae</taxon>
        <taxon>Paraburkholderia</taxon>
    </lineage>
</organism>
<name>A0A7Z2GSJ6_9BURK</name>
<evidence type="ECO:0000313" key="4">
    <source>
        <dbReference type="Proteomes" id="UP000433577"/>
    </source>
</evidence>
<evidence type="ECO:0008006" key="5">
    <source>
        <dbReference type="Google" id="ProtNLM"/>
    </source>
</evidence>
<evidence type="ECO:0000256" key="2">
    <source>
        <dbReference type="SAM" id="SignalP"/>
    </source>
</evidence>
<protein>
    <recommendedName>
        <fullName evidence="5">Type IV pilus biogenesis protein PilP</fullName>
    </recommendedName>
</protein>
<feature type="region of interest" description="Disordered" evidence="1">
    <location>
        <begin position="71"/>
        <end position="108"/>
    </location>
</feature>
<reference evidence="3 4" key="1">
    <citation type="submission" date="2019-12" db="EMBL/GenBank/DDBJ databases">
        <title>Paraburkholderia acidiphila 7Q-K02 sp. nov and Paraburkholderia acidisoli DHF22 sp. nov., two strains isolated from forest soil.</title>
        <authorList>
            <person name="Gao Z."/>
            <person name="Qiu L."/>
        </authorList>
    </citation>
    <scope>NUCLEOTIDE SEQUENCE [LARGE SCALE GENOMIC DNA]</scope>
    <source>
        <strain evidence="3 4">DHF22</strain>
        <plasmid evidence="3 4">p1</plasmid>
    </source>
</reference>
<dbReference type="Proteomes" id="UP000433577">
    <property type="component" value="Plasmid p1"/>
</dbReference>
<keyword evidence="2" id="KW-0732">Signal</keyword>
<keyword evidence="4" id="KW-1185">Reference proteome</keyword>
<feature type="signal peptide" evidence="2">
    <location>
        <begin position="1"/>
        <end position="26"/>
    </location>
</feature>
<sequence>MSCSKRLPAAAVIGLTLGAAWLRAAAASTPSFDAVVSQAPATSVIVPSASSAAALSGHQVSSRKTATAKAAAVMASPPAQSPAPAASAANGESAGSSSAASTPLASDGTHLTLGEIDRLARNRVASSLRGAEGASQPVAVTAPVKPAAALPPVRPGPSTLVPGYAPRARTEPVSFFGAYTDSGGQHVLYQYNDAVYDARVGEKLLNGWTARAVTGQVVTVAQGRHTWSVAMKGDAVTPAPVATPGMVSGGAPLLGDLSRPLPPAMLASPAN</sequence>
<feature type="chain" id="PRO_5030613716" description="Type IV pilus biogenesis protein PilP" evidence="2">
    <location>
        <begin position="27"/>
        <end position="271"/>
    </location>
</feature>
<dbReference type="OrthoDB" id="9131580at2"/>
<evidence type="ECO:0000313" key="3">
    <source>
        <dbReference type="EMBL" id="QGZ66970.1"/>
    </source>
</evidence>
<dbReference type="EMBL" id="CP046917">
    <property type="protein sequence ID" value="QGZ66970.1"/>
    <property type="molecule type" value="Genomic_DNA"/>
</dbReference>
<accession>A0A7Z2GSJ6</accession>
<geneLocation type="plasmid" evidence="3 4">
    <name>p1</name>
</geneLocation>
<dbReference type="KEGG" id="pacs:FAZ98_34615"/>
<evidence type="ECO:0000256" key="1">
    <source>
        <dbReference type="SAM" id="MobiDB-lite"/>
    </source>
</evidence>